<name>A0ACD5H4B9_9PROT</name>
<organism evidence="1 2">
    <name type="scientific">Acidithiobacillus ferrianus</name>
    <dbReference type="NCBI Taxonomy" id="2678518"/>
    <lineage>
        <taxon>Bacteria</taxon>
        <taxon>Pseudomonadati</taxon>
        <taxon>Pseudomonadota</taxon>
        <taxon>Acidithiobacillia</taxon>
        <taxon>Acidithiobacillales</taxon>
        <taxon>Acidithiobacillaceae</taxon>
        <taxon>Acidithiobacillus</taxon>
    </lineage>
</organism>
<gene>
    <name evidence="1" type="ORF">GL267_010540</name>
</gene>
<sequence length="181" mass="20717">MMSRTDHIRLMAKYNKWMNDKLYEAAMTLPGEELIADRKAFFSSILGTLNHLAVGDTMWLKRFATHPANYSALEPVRNLPIPERLDQPLYSDVQSLSNHRRLLDQVITEWARSITDHDLDHVLRYASTKGIVADKNFFCLVMHFFNHQTHHRGQASTLFSQLGVDVGVTDLLALIPNEVTV</sequence>
<evidence type="ECO:0000313" key="1">
    <source>
        <dbReference type="EMBL" id="XRI68191.1"/>
    </source>
</evidence>
<proteinExistence type="predicted"/>
<dbReference type="EMBL" id="CP127523">
    <property type="protein sequence ID" value="XRI68191.1"/>
    <property type="molecule type" value="Genomic_DNA"/>
</dbReference>
<accession>A0ACD5H4B9</accession>
<dbReference type="Proteomes" id="UP000470022">
    <property type="component" value="Chromosome"/>
</dbReference>
<evidence type="ECO:0000313" key="2">
    <source>
        <dbReference type="Proteomes" id="UP000470022"/>
    </source>
</evidence>
<protein>
    <submittedName>
        <fullName evidence="1">DinB family protein</fullName>
    </submittedName>
</protein>
<keyword evidence="2" id="KW-1185">Reference proteome</keyword>
<reference evidence="1" key="1">
    <citation type="submission" date="2023-06" db="EMBL/GenBank/DDBJ databases">
        <title>Complete and circular genome of Acidithiobacillus ferrianus DSM 107098.</title>
        <authorList>
            <person name="Norris P.R."/>
            <person name="Falagan C."/>
            <person name="Moya-Beltran A."/>
            <person name="Castro M."/>
            <person name="Quatrini R."/>
            <person name="Johnson D.B."/>
        </authorList>
    </citation>
    <scope>NUCLEOTIDE SEQUENCE</scope>
    <source>
        <strain evidence="1">MG</strain>
    </source>
</reference>